<accession>A0ABU9VF01</accession>
<evidence type="ECO:0000313" key="4">
    <source>
        <dbReference type="Proteomes" id="UP001418796"/>
    </source>
</evidence>
<feature type="transmembrane region" description="Helical" evidence="2">
    <location>
        <begin position="84"/>
        <end position="107"/>
    </location>
</feature>
<dbReference type="EMBL" id="JBCITK010000001">
    <property type="protein sequence ID" value="MEN0642485.1"/>
    <property type="molecule type" value="Genomic_DNA"/>
</dbReference>
<protein>
    <submittedName>
        <fullName evidence="3">Uncharacterized protein</fullName>
    </submittedName>
</protein>
<feature type="compositionally biased region" description="Basic and acidic residues" evidence="1">
    <location>
        <begin position="162"/>
        <end position="189"/>
    </location>
</feature>
<feature type="compositionally biased region" description="Basic and acidic residues" evidence="1">
    <location>
        <begin position="234"/>
        <end position="254"/>
    </location>
</feature>
<keyword evidence="4" id="KW-1185">Reference proteome</keyword>
<sequence length="254" mass="29964">MFGLYDLFRLIVAALVILPLTSVIRESGYYLAVTILGAKEKKLIVGSGPILFSLPTIEVRRYFFMYSWIEYEELNPKNRFWHGFIYASPIFGPLLLGLTINMMLANGVIESNVFWNTFLFYIFYYIFFDVIPVYLPDGQPTNGRAIFDLIWHGERSDYKKARLEKEKEEKQKNESKSDESNEKEEREGYTEAQEETIENRDRDQESREDHTEPSHEHSPSESNKGYTEQQEETIENRDRDQEERSDHTKPEKKD</sequence>
<dbReference type="RefSeq" id="WP_343129607.1">
    <property type="nucleotide sequence ID" value="NZ_JBCITK010000001.1"/>
</dbReference>
<proteinExistence type="predicted"/>
<evidence type="ECO:0000256" key="2">
    <source>
        <dbReference type="SAM" id="Phobius"/>
    </source>
</evidence>
<feature type="transmembrane region" description="Helical" evidence="2">
    <location>
        <begin position="7"/>
        <end position="24"/>
    </location>
</feature>
<dbReference type="Proteomes" id="UP001418796">
    <property type="component" value="Unassembled WGS sequence"/>
</dbReference>
<feature type="compositionally biased region" description="Basic and acidic residues" evidence="1">
    <location>
        <begin position="197"/>
        <end position="219"/>
    </location>
</feature>
<feature type="region of interest" description="Disordered" evidence="1">
    <location>
        <begin position="162"/>
        <end position="254"/>
    </location>
</feature>
<name>A0ABU9VF01_9BACI</name>
<feature type="transmembrane region" description="Helical" evidence="2">
    <location>
        <begin position="113"/>
        <end position="135"/>
    </location>
</feature>
<reference evidence="3 4" key="1">
    <citation type="submission" date="2024-03" db="EMBL/GenBank/DDBJ databases">
        <title>Bacilli Hybrid Assemblies.</title>
        <authorList>
            <person name="Kovac J."/>
        </authorList>
    </citation>
    <scope>NUCLEOTIDE SEQUENCE [LARGE SCALE GENOMIC DNA]</scope>
    <source>
        <strain evidence="3 4">FSL R7-0666</strain>
    </source>
</reference>
<keyword evidence="2" id="KW-1133">Transmembrane helix</keyword>
<comment type="caution">
    <text evidence="3">The sequence shown here is derived from an EMBL/GenBank/DDBJ whole genome shotgun (WGS) entry which is preliminary data.</text>
</comment>
<keyword evidence="2" id="KW-0812">Transmembrane</keyword>
<organism evidence="3 4">
    <name type="scientific">Alkalicoccobacillus gibsonii</name>
    <dbReference type="NCBI Taxonomy" id="79881"/>
    <lineage>
        <taxon>Bacteria</taxon>
        <taxon>Bacillati</taxon>
        <taxon>Bacillota</taxon>
        <taxon>Bacilli</taxon>
        <taxon>Bacillales</taxon>
        <taxon>Bacillaceae</taxon>
        <taxon>Alkalicoccobacillus</taxon>
    </lineage>
</organism>
<evidence type="ECO:0000313" key="3">
    <source>
        <dbReference type="EMBL" id="MEN0642485.1"/>
    </source>
</evidence>
<evidence type="ECO:0000256" key="1">
    <source>
        <dbReference type="SAM" id="MobiDB-lite"/>
    </source>
</evidence>
<gene>
    <name evidence="3" type="ORF">MKY91_04810</name>
</gene>
<keyword evidence="2" id="KW-0472">Membrane</keyword>